<keyword evidence="2" id="KW-1185">Reference proteome</keyword>
<organism evidence="1 2">
    <name type="scientific">Portunus trituberculatus</name>
    <name type="common">Swimming crab</name>
    <name type="synonym">Neptunus trituberculatus</name>
    <dbReference type="NCBI Taxonomy" id="210409"/>
    <lineage>
        <taxon>Eukaryota</taxon>
        <taxon>Metazoa</taxon>
        <taxon>Ecdysozoa</taxon>
        <taxon>Arthropoda</taxon>
        <taxon>Crustacea</taxon>
        <taxon>Multicrustacea</taxon>
        <taxon>Malacostraca</taxon>
        <taxon>Eumalacostraca</taxon>
        <taxon>Eucarida</taxon>
        <taxon>Decapoda</taxon>
        <taxon>Pleocyemata</taxon>
        <taxon>Brachyura</taxon>
        <taxon>Eubrachyura</taxon>
        <taxon>Portunoidea</taxon>
        <taxon>Portunidae</taxon>
        <taxon>Portuninae</taxon>
        <taxon>Portunus</taxon>
    </lineage>
</organism>
<dbReference type="Proteomes" id="UP000324222">
    <property type="component" value="Unassembled WGS sequence"/>
</dbReference>
<evidence type="ECO:0000313" key="2">
    <source>
        <dbReference type="Proteomes" id="UP000324222"/>
    </source>
</evidence>
<proteinExistence type="predicted"/>
<dbReference type="AlphaFoldDB" id="A0A5B7KAT3"/>
<protein>
    <submittedName>
        <fullName evidence="1">Uncharacterized protein</fullName>
    </submittedName>
</protein>
<evidence type="ECO:0000313" key="1">
    <source>
        <dbReference type="EMBL" id="MPD03794.1"/>
    </source>
</evidence>
<gene>
    <name evidence="1" type="ORF">E2C01_099448</name>
</gene>
<reference evidence="1 2" key="1">
    <citation type="submission" date="2019-05" db="EMBL/GenBank/DDBJ databases">
        <title>Another draft genome of Portunus trituberculatus and its Hox gene families provides insights of decapod evolution.</title>
        <authorList>
            <person name="Jeong J.-H."/>
            <person name="Song I."/>
            <person name="Kim S."/>
            <person name="Choi T."/>
            <person name="Kim D."/>
            <person name="Ryu S."/>
            <person name="Kim W."/>
        </authorList>
    </citation>
    <scope>NUCLEOTIDE SEQUENCE [LARGE SCALE GENOMIC DNA]</scope>
    <source>
        <tissue evidence="1">Muscle</tissue>
    </source>
</reference>
<name>A0A5B7KAT3_PORTR</name>
<sequence length="138" mass="15492">MPFVQPLLNSLSLSTSHLLLLKHITETPLTALFLPLLPPHLYHHHHHHHDCLPQPYKHNPLASTTITTTTTTITTTTTTTVFLTSYKHNPLVSTTTITTTKGYRENPMARRHHSMLRLTSALGGATAINTCRNTKRMN</sequence>
<dbReference type="EMBL" id="VSRR010137928">
    <property type="protein sequence ID" value="MPD03794.1"/>
    <property type="molecule type" value="Genomic_DNA"/>
</dbReference>
<accession>A0A5B7KAT3</accession>
<comment type="caution">
    <text evidence="1">The sequence shown here is derived from an EMBL/GenBank/DDBJ whole genome shotgun (WGS) entry which is preliminary data.</text>
</comment>